<dbReference type="CDD" id="cd11603">
    <property type="entry name" value="ThermoDBP"/>
    <property type="match status" value="1"/>
</dbReference>
<keyword evidence="4" id="KW-1185">Reference proteome</keyword>
<dbReference type="InterPro" id="IPR033787">
    <property type="entry name" value="ThermoDBP"/>
</dbReference>
<dbReference type="EMBL" id="CP002100">
    <property type="protein sequence ID" value="ADN51329.1"/>
    <property type="molecule type" value="Genomic_DNA"/>
</dbReference>
<dbReference type="STRING" id="572478.Vdis_1957"/>
<dbReference type="GO" id="GO:0003697">
    <property type="term" value="F:single-stranded DNA binding"/>
    <property type="evidence" value="ECO:0007669"/>
    <property type="project" value="InterPro"/>
</dbReference>
<dbReference type="RefSeq" id="WP_013337054.1">
    <property type="nucleotide sequence ID" value="NC_014537.1"/>
</dbReference>
<accession>E1QNP1</accession>
<gene>
    <name evidence="3" type="ordered locus">Vdis_1957</name>
</gene>
<evidence type="ECO:0000313" key="3">
    <source>
        <dbReference type="EMBL" id="ADN51329.1"/>
    </source>
</evidence>
<dbReference type="Proteomes" id="UP000006681">
    <property type="component" value="Chromosome"/>
</dbReference>
<keyword evidence="1" id="KW-0175">Coiled coil</keyword>
<evidence type="ECO:0000313" key="4">
    <source>
        <dbReference type="Proteomes" id="UP000006681"/>
    </source>
</evidence>
<evidence type="ECO:0000256" key="1">
    <source>
        <dbReference type="SAM" id="Coils"/>
    </source>
</evidence>
<dbReference type="KEGG" id="vdi:Vdis_1957"/>
<sequence>MSVEERREETGSEEEIERGGATAELVKGNILKIKWVTGKTSAARLFGKYGREGRPDFFRLLFGAIGGSLRSQFPEDKANELFNNIRNSQGFKDSLDEVFESMKRWFFDEIVPKYKLERGDVFVISTTLELNIETGELKWDKGSTQVIYWVRSDRVAEKCRELGITVGAGVSAEEVDRLRRERDELASRVKELEDRVNELTSENNRLRAENEELKKKLKSIKQLVG</sequence>
<dbReference type="GeneID" id="9752906"/>
<dbReference type="OrthoDB" id="25176at2157"/>
<name>E1QNP1_VULDI</name>
<dbReference type="HOGENOM" id="CLU_1387641_0_0_2"/>
<feature type="domain" description="ssDNA-binding protein ThermoDBP" evidence="2">
    <location>
        <begin position="30"/>
        <end position="154"/>
    </location>
</feature>
<dbReference type="eggNOG" id="arCOG05578">
    <property type="taxonomic scope" value="Archaea"/>
</dbReference>
<proteinExistence type="predicted"/>
<dbReference type="Gene3D" id="1.20.5.340">
    <property type="match status" value="1"/>
</dbReference>
<dbReference type="Gene3D" id="3.30.470.50">
    <property type="match status" value="1"/>
</dbReference>
<dbReference type="Pfam" id="PF18361">
    <property type="entry name" value="ssDBP_DBD"/>
    <property type="match status" value="1"/>
</dbReference>
<protein>
    <submittedName>
        <fullName evidence="3">Transcription factor bZIP_1</fullName>
    </submittedName>
</protein>
<organism evidence="3 4">
    <name type="scientific">Vulcanisaeta distributa (strain DSM 14429 / JCM 11212 / NBRC 100878 / IC-017)</name>
    <dbReference type="NCBI Taxonomy" id="572478"/>
    <lineage>
        <taxon>Archaea</taxon>
        <taxon>Thermoproteota</taxon>
        <taxon>Thermoprotei</taxon>
        <taxon>Thermoproteales</taxon>
        <taxon>Thermoproteaceae</taxon>
        <taxon>Vulcanisaeta</taxon>
    </lineage>
</organism>
<feature type="coiled-coil region" evidence="1">
    <location>
        <begin position="175"/>
        <end position="223"/>
    </location>
</feature>
<reference evidence="3 4" key="1">
    <citation type="journal article" date="2010" name="Stand. Genomic Sci.">
        <title>Complete genome sequence of Vulcanisaeta distributa type strain (IC-017).</title>
        <authorList>
            <person name="Mavromatis K."/>
            <person name="Sikorski J."/>
            <person name="Pabst E."/>
            <person name="Teshima H."/>
            <person name="Lapidus A."/>
            <person name="Lucas S."/>
            <person name="Nolan M."/>
            <person name="Glavina Del Rio T."/>
            <person name="Cheng J.F."/>
            <person name="Bruce D."/>
            <person name="Goodwin L."/>
            <person name="Pitluck S."/>
            <person name="Liolios K."/>
            <person name="Ivanova N."/>
            <person name="Mikhailova N."/>
            <person name="Pati A."/>
            <person name="Chen A."/>
            <person name="Palaniappan K."/>
            <person name="Land M."/>
            <person name="Hauser L."/>
            <person name="Chang Y.J."/>
            <person name="Jeffries C.D."/>
            <person name="Rohde M."/>
            <person name="Spring S."/>
            <person name="Goker M."/>
            <person name="Wirth R."/>
            <person name="Woyke T."/>
            <person name="Bristow J."/>
            <person name="Eisen J.A."/>
            <person name="Markowitz V."/>
            <person name="Hugenholtz P."/>
            <person name="Klenk H.P."/>
            <person name="Kyrpides N.C."/>
        </authorList>
    </citation>
    <scope>NUCLEOTIDE SEQUENCE [LARGE SCALE GENOMIC DNA]</scope>
    <source>
        <strain evidence="4">DSM 14429 / JCM 11212 / NBRC 100878 / IC-017</strain>
    </source>
</reference>
<evidence type="ECO:0000259" key="2">
    <source>
        <dbReference type="Pfam" id="PF18361"/>
    </source>
</evidence>
<dbReference type="AlphaFoldDB" id="E1QNP1"/>
<reference evidence="4" key="2">
    <citation type="journal article" date="2010" name="Stand. Genomic Sci.">
        <title>Complete genome sequence of Vulcanisaeta distributa type strain (IC-017T).</title>
        <authorList>
            <person name="Mavromatis K."/>
            <person name="Sikorski J."/>
            <person name="Pabst E."/>
            <person name="Teshima H."/>
            <person name="Lapidus A."/>
            <person name="Lucas S."/>
            <person name="Nolan M."/>
            <person name="Glavina Del Rio T."/>
            <person name="Cheng J."/>
            <person name="Bruce D."/>
            <person name="Goodwin L."/>
            <person name="Pitluck S."/>
            <person name="Liolios K."/>
            <person name="Ivanova N."/>
            <person name="Mikhailova N."/>
            <person name="Pati A."/>
            <person name="Chen A."/>
            <person name="Palaniappan K."/>
            <person name="Land M."/>
            <person name="Hauser L."/>
            <person name="Chang Y."/>
            <person name="Jeffries C."/>
            <person name="Rohde M."/>
            <person name="Spring S."/>
            <person name="Goker M."/>
            <person name="Wirth R."/>
            <person name="Woyke T."/>
            <person name="Bristow J."/>
            <person name="Eisen J."/>
            <person name="Markowitz V."/>
            <person name="Hugenholtz P."/>
            <person name="Klenk H."/>
            <person name="Kyrpides N."/>
        </authorList>
    </citation>
    <scope>NUCLEOTIDE SEQUENCE [LARGE SCALE GENOMIC DNA]</scope>
    <source>
        <strain evidence="4">DSM 14429 / JCM 11212 / NBRC 100878 / IC-017</strain>
    </source>
</reference>